<dbReference type="SUPFAM" id="SSF47413">
    <property type="entry name" value="lambda repressor-like DNA-binding domains"/>
    <property type="match status" value="1"/>
</dbReference>
<protein>
    <submittedName>
        <fullName evidence="2">Control protein</fullName>
    </submittedName>
</protein>
<sequence length="73" mass="8639">MIIFVLNERLKELNISQNKFAKQSHIRPNTINDICNNSTKRIEVSTINKILIQLNKIGIREYSIEDIIKYKHE</sequence>
<dbReference type="EMBL" id="AY151403">
    <property type="protein sequence ID" value="AAN71748.1"/>
    <property type="molecule type" value="Genomic_DNA"/>
</dbReference>
<dbReference type="AlphaFoldDB" id="Q8GKQ4"/>
<dbReference type="Pfam" id="PF01381">
    <property type="entry name" value="HTH_3"/>
    <property type="match status" value="1"/>
</dbReference>
<dbReference type="InterPro" id="IPR010982">
    <property type="entry name" value="Lambda_DNA-bd_dom_sf"/>
</dbReference>
<dbReference type="Gene3D" id="1.10.260.40">
    <property type="entry name" value="lambda repressor-like DNA-binding domains"/>
    <property type="match status" value="1"/>
</dbReference>
<evidence type="ECO:0000259" key="1">
    <source>
        <dbReference type="PROSITE" id="PS50943"/>
    </source>
</evidence>
<dbReference type="PROSITE" id="PS50943">
    <property type="entry name" value="HTH_CROC1"/>
    <property type="match status" value="1"/>
</dbReference>
<proteinExistence type="predicted"/>
<reference evidence="2" key="1">
    <citation type="journal article" date="2002" name="Mol. Biol.">
        <title>Comparison of the Homologous SfeI and LlaBI Restriction and Modification Systems.</title>
        <authorList>
            <person name="Okhapkina S."/>
            <person name="Netesova N."/>
            <person name="Golikova L."/>
            <person name="Seregina E."/>
            <person name="Sosnovtsev S."/>
            <person name="Abdurashitov M."/>
            <person name="Degtyarev S."/>
        </authorList>
    </citation>
    <scope>NUCLEOTIDE SEQUENCE</scope>
    <source>
        <strain evidence="2">SE72</strain>
    </source>
</reference>
<organism evidence="2">
    <name type="scientific">Enterococcus faecalis</name>
    <name type="common">Streptococcus faecalis</name>
    <dbReference type="NCBI Taxonomy" id="1351"/>
    <lineage>
        <taxon>Bacteria</taxon>
        <taxon>Bacillati</taxon>
        <taxon>Bacillota</taxon>
        <taxon>Bacilli</taxon>
        <taxon>Lactobacillales</taxon>
        <taxon>Enterococcaceae</taxon>
        <taxon>Enterococcus</taxon>
    </lineage>
</organism>
<feature type="domain" description="HTH cro/C1-type" evidence="1">
    <location>
        <begin position="6"/>
        <end position="67"/>
    </location>
</feature>
<dbReference type="REBASE" id="6666">
    <property type="entry name" value="C.SfeIP"/>
</dbReference>
<accession>Q8GKQ4</accession>
<dbReference type="InterPro" id="IPR001387">
    <property type="entry name" value="Cro/C1-type_HTH"/>
</dbReference>
<gene>
    <name evidence="2" type="primary">sfeIC</name>
</gene>
<dbReference type="GO" id="GO:0003677">
    <property type="term" value="F:DNA binding"/>
    <property type="evidence" value="ECO:0007669"/>
    <property type="project" value="InterPro"/>
</dbReference>
<name>Q8GKQ4_ENTFL</name>
<evidence type="ECO:0000313" key="2">
    <source>
        <dbReference type="EMBL" id="AAN71748.1"/>
    </source>
</evidence>